<dbReference type="InterPro" id="IPR008640">
    <property type="entry name" value="Adhesin_Head_dom"/>
</dbReference>
<name>A0A6I6GK16_9BACT</name>
<gene>
    <name evidence="2" type="ORF">GLV81_03190</name>
</gene>
<dbReference type="InterPro" id="IPR030392">
    <property type="entry name" value="S74_ICA"/>
</dbReference>
<keyword evidence="3" id="KW-1185">Reference proteome</keyword>
<dbReference type="Pfam" id="PF05658">
    <property type="entry name" value="YadA_head"/>
    <property type="match status" value="2"/>
</dbReference>
<organism evidence="2 3">
    <name type="scientific">Phnomibacter ginsenosidimutans</name>
    <dbReference type="NCBI Taxonomy" id="2676868"/>
    <lineage>
        <taxon>Bacteria</taxon>
        <taxon>Pseudomonadati</taxon>
        <taxon>Bacteroidota</taxon>
        <taxon>Chitinophagia</taxon>
        <taxon>Chitinophagales</taxon>
        <taxon>Chitinophagaceae</taxon>
        <taxon>Phnomibacter</taxon>
    </lineage>
</organism>
<accession>A0A6I6GK16</accession>
<dbReference type="InterPro" id="IPR011049">
    <property type="entry name" value="Serralysin-like_metalloprot_C"/>
</dbReference>
<dbReference type="Proteomes" id="UP000426027">
    <property type="component" value="Chromosome"/>
</dbReference>
<dbReference type="Pfam" id="PF13884">
    <property type="entry name" value="Peptidase_S74"/>
    <property type="match status" value="1"/>
</dbReference>
<feature type="domain" description="Peptidase S74" evidence="1">
    <location>
        <begin position="285"/>
        <end position="377"/>
    </location>
</feature>
<proteinExistence type="predicted"/>
<dbReference type="PROSITE" id="PS51688">
    <property type="entry name" value="ICA"/>
    <property type="match status" value="1"/>
</dbReference>
<reference evidence="2 3" key="1">
    <citation type="submission" date="2019-11" db="EMBL/GenBank/DDBJ databases">
        <authorList>
            <person name="Im W.T."/>
        </authorList>
    </citation>
    <scope>NUCLEOTIDE SEQUENCE [LARGE SCALE GENOMIC DNA]</scope>
    <source>
        <strain evidence="2 3">SB-02</strain>
    </source>
</reference>
<dbReference type="EMBL" id="CP046566">
    <property type="protein sequence ID" value="QGW27242.1"/>
    <property type="molecule type" value="Genomic_DNA"/>
</dbReference>
<protein>
    <recommendedName>
        <fullName evidence="1">Peptidase S74 domain-containing protein</fullName>
    </recommendedName>
</protein>
<dbReference type="GO" id="GO:0019867">
    <property type="term" value="C:outer membrane"/>
    <property type="evidence" value="ECO:0007669"/>
    <property type="project" value="InterPro"/>
</dbReference>
<dbReference type="SUPFAM" id="SSF101967">
    <property type="entry name" value="Adhesin YadA, collagen-binding domain"/>
    <property type="match status" value="1"/>
</dbReference>
<evidence type="ECO:0000313" key="3">
    <source>
        <dbReference type="Proteomes" id="UP000426027"/>
    </source>
</evidence>
<evidence type="ECO:0000313" key="2">
    <source>
        <dbReference type="EMBL" id="QGW27242.1"/>
    </source>
</evidence>
<dbReference type="Gene3D" id="2.150.10.10">
    <property type="entry name" value="Serralysin-like metalloprotease, C-terminal"/>
    <property type="match status" value="1"/>
</dbReference>
<evidence type="ECO:0000259" key="1">
    <source>
        <dbReference type="PROSITE" id="PS51688"/>
    </source>
</evidence>
<sequence length="377" mass="39608">MPRMTAAAKAAIAFPASGLLIYQTDGISGFYYFNGIVWAKLTVAGEGDNMGNHTQTMNLATNNLYMSKYGTNMGIQLLDSGAVRILTDYKGAGYSSGTVGERFRFDAGGGFVAKSTLGIGFIPATGAGERMMWHPYKAAFRAGSIGSAGTQWDDPMVGFYSTAFGYNTVALGLSSFVSGYTSYAMGSYSSALGYTCAADGTGAVALGYRCTANGDYSIAIGQRASANNFNGAFVLSDASTTDSTLATASNQFSARYAGGYRLFSNATRTVGVSLAAGGNSWASISDSSRKENFEPASGETFLEKLTSLKLGSWNYKGQNPGNDRHYGPMAQEIFAAYGKDEFGIIGNDTTLASADMDGIMMILLQGLEKEHGSSKNA</sequence>
<dbReference type="KEGG" id="fls:GLV81_03190"/>
<dbReference type="AlphaFoldDB" id="A0A6I6GK16"/>